<evidence type="ECO:0000313" key="2">
    <source>
        <dbReference type="EnsemblPlants" id="OBART04G28840.2"/>
    </source>
</evidence>
<reference evidence="2" key="1">
    <citation type="journal article" date="2009" name="Rice">
        <title>De Novo Next Generation Sequencing of Plant Genomes.</title>
        <authorList>
            <person name="Rounsley S."/>
            <person name="Marri P.R."/>
            <person name="Yu Y."/>
            <person name="He R."/>
            <person name="Sisneros N."/>
            <person name="Goicoechea J.L."/>
            <person name="Lee S.J."/>
            <person name="Angelova A."/>
            <person name="Kudrna D."/>
            <person name="Luo M."/>
            <person name="Affourtit J."/>
            <person name="Desany B."/>
            <person name="Knight J."/>
            <person name="Niazi F."/>
            <person name="Egholm M."/>
            <person name="Wing R.A."/>
        </authorList>
    </citation>
    <scope>NUCLEOTIDE SEQUENCE [LARGE SCALE GENOMIC DNA]</scope>
    <source>
        <strain evidence="2">cv. IRGC 105608</strain>
    </source>
</reference>
<evidence type="ECO:0000313" key="3">
    <source>
        <dbReference type="Proteomes" id="UP000026960"/>
    </source>
</evidence>
<dbReference type="Gramene" id="OBART04G28840.2">
    <property type="protein sequence ID" value="OBART04G28840.2"/>
    <property type="gene ID" value="OBART04G28840"/>
</dbReference>
<accession>A0A0D3G1E3</accession>
<protein>
    <submittedName>
        <fullName evidence="2">Uncharacterized protein</fullName>
    </submittedName>
</protein>
<feature type="compositionally biased region" description="Basic and acidic residues" evidence="1">
    <location>
        <begin position="1"/>
        <end position="13"/>
    </location>
</feature>
<organism evidence="2">
    <name type="scientific">Oryza barthii</name>
    <dbReference type="NCBI Taxonomy" id="65489"/>
    <lineage>
        <taxon>Eukaryota</taxon>
        <taxon>Viridiplantae</taxon>
        <taxon>Streptophyta</taxon>
        <taxon>Embryophyta</taxon>
        <taxon>Tracheophyta</taxon>
        <taxon>Spermatophyta</taxon>
        <taxon>Magnoliopsida</taxon>
        <taxon>Liliopsida</taxon>
        <taxon>Poales</taxon>
        <taxon>Poaceae</taxon>
        <taxon>BOP clade</taxon>
        <taxon>Oryzoideae</taxon>
        <taxon>Oryzeae</taxon>
        <taxon>Oryzinae</taxon>
        <taxon>Oryza</taxon>
    </lineage>
</organism>
<feature type="region of interest" description="Disordered" evidence="1">
    <location>
        <begin position="1"/>
        <end position="113"/>
    </location>
</feature>
<keyword evidence="3" id="KW-1185">Reference proteome</keyword>
<feature type="compositionally biased region" description="Pro residues" evidence="1">
    <location>
        <begin position="87"/>
        <end position="97"/>
    </location>
</feature>
<proteinExistence type="predicted"/>
<dbReference type="EnsemblPlants" id="OBART04G28840.2">
    <property type="protein sequence ID" value="OBART04G28840.2"/>
    <property type="gene ID" value="OBART04G28840"/>
</dbReference>
<evidence type="ECO:0000256" key="1">
    <source>
        <dbReference type="SAM" id="MobiDB-lite"/>
    </source>
</evidence>
<reference evidence="2" key="2">
    <citation type="submission" date="2015-03" db="UniProtKB">
        <authorList>
            <consortium name="EnsemblPlants"/>
        </authorList>
    </citation>
    <scope>IDENTIFICATION</scope>
</reference>
<dbReference type="HOGENOM" id="CLU_2139882_0_0_1"/>
<dbReference type="Proteomes" id="UP000026960">
    <property type="component" value="Chromosome 4"/>
</dbReference>
<dbReference type="AlphaFoldDB" id="A0A0D3G1E3"/>
<name>A0A0D3G1E3_9ORYZ</name>
<sequence>EKKRKKESEEHRKANLSASSVSITRVVGARGSPIGRSTLPRRPINWSPRLPHPNPPRLLAASSCFSWPNPPSTRRRRRGERERGRRPPLPLTPPPRRSAPSPVGFDRWRPRGS</sequence>